<dbReference type="Gene3D" id="3.30.565.10">
    <property type="entry name" value="Histidine kinase-like ATPase, C-terminal domain"/>
    <property type="match status" value="1"/>
</dbReference>
<dbReference type="GO" id="GO:0004673">
    <property type="term" value="F:protein histidine kinase activity"/>
    <property type="evidence" value="ECO:0007669"/>
    <property type="project" value="UniProtKB-EC"/>
</dbReference>
<dbReference type="PANTHER" id="PTHR45436:SF5">
    <property type="entry name" value="SENSOR HISTIDINE KINASE TRCS"/>
    <property type="match status" value="1"/>
</dbReference>
<keyword evidence="5" id="KW-0418">Kinase</keyword>
<evidence type="ECO:0000256" key="6">
    <source>
        <dbReference type="SAM" id="Coils"/>
    </source>
</evidence>
<dbReference type="SUPFAM" id="SSF55874">
    <property type="entry name" value="ATPase domain of HSP90 chaperone/DNA topoisomerase II/histidine kinase"/>
    <property type="match status" value="1"/>
</dbReference>
<dbReference type="InterPro" id="IPR036890">
    <property type="entry name" value="HATPase_C_sf"/>
</dbReference>
<evidence type="ECO:0000256" key="7">
    <source>
        <dbReference type="SAM" id="MobiDB-lite"/>
    </source>
</evidence>
<feature type="compositionally biased region" description="Basic and acidic residues" evidence="7">
    <location>
        <begin position="437"/>
        <end position="447"/>
    </location>
</feature>
<keyword evidence="8" id="KW-0812">Transmembrane</keyword>
<dbReference type="InterPro" id="IPR050428">
    <property type="entry name" value="TCS_sensor_his_kinase"/>
</dbReference>
<dbReference type="EC" id="2.7.13.3" evidence="2"/>
<keyword evidence="8" id="KW-0472">Membrane</keyword>
<feature type="coiled-coil region" evidence="6">
    <location>
        <begin position="34"/>
        <end position="72"/>
    </location>
</feature>
<comment type="catalytic activity">
    <reaction evidence="1">
        <text>ATP + protein L-histidine = ADP + protein N-phospho-L-histidine.</text>
        <dbReference type="EC" id="2.7.13.3"/>
    </reaction>
</comment>
<protein>
    <recommendedName>
        <fullName evidence="2">histidine kinase</fullName>
        <ecNumber evidence="2">2.7.13.3</ecNumber>
    </recommendedName>
</protein>
<keyword evidence="8" id="KW-1133">Transmembrane helix</keyword>
<evidence type="ECO:0000256" key="3">
    <source>
        <dbReference type="ARBA" id="ARBA00022553"/>
    </source>
</evidence>
<keyword evidence="6" id="KW-0175">Coiled coil</keyword>
<evidence type="ECO:0000313" key="10">
    <source>
        <dbReference type="Proteomes" id="UP000236732"/>
    </source>
</evidence>
<evidence type="ECO:0000313" key="9">
    <source>
        <dbReference type="EMBL" id="SEG37948.1"/>
    </source>
</evidence>
<accession>A0A1H5ZN58</accession>
<gene>
    <name evidence="9" type="ORF">SAMN05444920_102789</name>
</gene>
<evidence type="ECO:0000256" key="5">
    <source>
        <dbReference type="ARBA" id="ARBA00022777"/>
    </source>
</evidence>
<evidence type="ECO:0000256" key="8">
    <source>
        <dbReference type="SAM" id="Phobius"/>
    </source>
</evidence>
<evidence type="ECO:0000256" key="2">
    <source>
        <dbReference type="ARBA" id="ARBA00012438"/>
    </source>
</evidence>
<dbReference type="PANTHER" id="PTHR45436">
    <property type="entry name" value="SENSOR HISTIDINE KINASE YKOH"/>
    <property type="match status" value="1"/>
</dbReference>
<organism evidence="9 10">
    <name type="scientific">Nonomuraea solani</name>
    <dbReference type="NCBI Taxonomy" id="1144553"/>
    <lineage>
        <taxon>Bacteria</taxon>
        <taxon>Bacillati</taxon>
        <taxon>Actinomycetota</taxon>
        <taxon>Actinomycetes</taxon>
        <taxon>Streptosporangiales</taxon>
        <taxon>Streptosporangiaceae</taxon>
        <taxon>Nonomuraea</taxon>
    </lineage>
</organism>
<dbReference type="GO" id="GO:0000160">
    <property type="term" value="P:phosphorelay signal transduction system"/>
    <property type="evidence" value="ECO:0007669"/>
    <property type="project" value="TreeGrafter"/>
</dbReference>
<keyword evidence="4" id="KW-0808">Transferase</keyword>
<feature type="region of interest" description="Disordered" evidence="7">
    <location>
        <begin position="362"/>
        <end position="447"/>
    </location>
</feature>
<evidence type="ECO:0000256" key="1">
    <source>
        <dbReference type="ARBA" id="ARBA00000085"/>
    </source>
</evidence>
<keyword evidence="3" id="KW-0597">Phosphoprotein</keyword>
<dbReference type="RefSeq" id="WP_103955421.1">
    <property type="nucleotide sequence ID" value="NZ_FNVT01000002.1"/>
</dbReference>
<dbReference type="GO" id="GO:0005886">
    <property type="term" value="C:plasma membrane"/>
    <property type="evidence" value="ECO:0007669"/>
    <property type="project" value="TreeGrafter"/>
</dbReference>
<dbReference type="AlphaFoldDB" id="A0A1H5ZN58"/>
<dbReference type="EMBL" id="FNVT01000002">
    <property type="protein sequence ID" value="SEG37948.1"/>
    <property type="molecule type" value="Genomic_DNA"/>
</dbReference>
<keyword evidence="10" id="KW-1185">Reference proteome</keyword>
<sequence>MITSDLLIGALLGGSAVAIMAALAGALVRQTLAKRAATRAAGAAQRAAQAAEQRAETALKKAEAAQRQADANGQWYEAVVGEFGRLVDRLRAVADIEAGYPGVENPGPLHAFLTDTPVPGYCHDAENLVRDRAAAIRSDVSAAARAGVRGVADTAQSYLTRLQIKIDEELGIHTDIGPFHQGLIEIDHLATQALHSLQRLRILAGSWPGVQRDDCTFREIVESARGRIGPYLRVDYNYEPETGETWVEGRVVEPIIVALAEVLDNATSYSDDRVDVYVQEVQAGYRVVVEDRGLGMNSFQRAEAEYLLSRHATLEAAGLKDERKLGFAIVGRLACDYGFRVDVDAPSSSNGVKAVCLVPAHLTGRSPRPEPRQAAPPPREEPEPAEPPSITTAAGLPKRQAHARPAPTARSPITGAVPAEGEDAGMESLFEALRAGYADRDTEQGQS</sequence>
<proteinExistence type="predicted"/>
<dbReference type="OrthoDB" id="3529403at2"/>
<dbReference type="Proteomes" id="UP000236732">
    <property type="component" value="Unassembled WGS sequence"/>
</dbReference>
<name>A0A1H5ZN58_9ACTN</name>
<reference evidence="9 10" key="1">
    <citation type="submission" date="2016-10" db="EMBL/GenBank/DDBJ databases">
        <authorList>
            <person name="de Groot N.N."/>
        </authorList>
    </citation>
    <scope>NUCLEOTIDE SEQUENCE [LARGE SCALE GENOMIC DNA]</scope>
    <source>
        <strain evidence="9 10">CGMCC 4.7037</strain>
    </source>
</reference>
<evidence type="ECO:0000256" key="4">
    <source>
        <dbReference type="ARBA" id="ARBA00022679"/>
    </source>
</evidence>
<feature type="transmembrane region" description="Helical" evidence="8">
    <location>
        <begin position="6"/>
        <end position="28"/>
    </location>
</feature>